<dbReference type="InterPro" id="IPR010288">
    <property type="entry name" value="EcsB_ABC"/>
</dbReference>
<dbReference type="Pfam" id="PF05975">
    <property type="entry name" value="EcsB"/>
    <property type="match status" value="1"/>
</dbReference>
<keyword evidence="3" id="KW-1185">Reference proteome</keyword>
<feature type="transmembrane region" description="Helical" evidence="1">
    <location>
        <begin position="55"/>
        <end position="81"/>
    </location>
</feature>
<accession>A0A0R2AZY5</accession>
<feature type="transmembrane region" description="Helical" evidence="1">
    <location>
        <begin position="20"/>
        <end position="43"/>
    </location>
</feature>
<dbReference type="AlphaFoldDB" id="A0A0R2AZY5"/>
<dbReference type="GO" id="GO:0016020">
    <property type="term" value="C:membrane"/>
    <property type="evidence" value="ECO:0007669"/>
    <property type="project" value="InterPro"/>
</dbReference>
<dbReference type="Proteomes" id="UP000051672">
    <property type="component" value="Unassembled WGS sequence"/>
</dbReference>
<feature type="transmembrane region" description="Helical" evidence="1">
    <location>
        <begin position="167"/>
        <end position="193"/>
    </location>
</feature>
<dbReference type="PATRIC" id="fig|1423727.3.peg.612"/>
<feature type="transmembrane region" description="Helical" evidence="1">
    <location>
        <begin position="349"/>
        <end position="368"/>
    </location>
</feature>
<reference evidence="2 3" key="1">
    <citation type="journal article" date="2015" name="Genome Announc.">
        <title>Expanding the biotechnology potential of lactobacilli through comparative genomics of 213 strains and associated genera.</title>
        <authorList>
            <person name="Sun Z."/>
            <person name="Harris H.M."/>
            <person name="McCann A."/>
            <person name="Guo C."/>
            <person name="Argimon S."/>
            <person name="Zhang W."/>
            <person name="Yang X."/>
            <person name="Jeffery I.B."/>
            <person name="Cooney J.C."/>
            <person name="Kagawa T.F."/>
            <person name="Liu W."/>
            <person name="Song Y."/>
            <person name="Salvetti E."/>
            <person name="Wrobel A."/>
            <person name="Rasinkangas P."/>
            <person name="Parkhill J."/>
            <person name="Rea M.C."/>
            <person name="O'Sullivan O."/>
            <person name="Ritari J."/>
            <person name="Douillard F.P."/>
            <person name="Paul Ross R."/>
            <person name="Yang R."/>
            <person name="Briner A.E."/>
            <person name="Felis G.E."/>
            <person name="de Vos W.M."/>
            <person name="Barrangou R."/>
            <person name="Klaenhammer T.R."/>
            <person name="Caufield P.W."/>
            <person name="Cui Y."/>
            <person name="Zhang H."/>
            <person name="O'Toole P.W."/>
        </authorList>
    </citation>
    <scope>NUCLEOTIDE SEQUENCE [LARGE SCALE GENOMIC DNA]</scope>
    <source>
        <strain evidence="2 3">DSM 23927</strain>
    </source>
</reference>
<feature type="transmembrane region" description="Helical" evidence="1">
    <location>
        <begin position="374"/>
        <end position="393"/>
    </location>
</feature>
<dbReference type="EMBL" id="AYZQ01000001">
    <property type="protein sequence ID" value="KRM72897.1"/>
    <property type="molecule type" value="Genomic_DNA"/>
</dbReference>
<organism evidence="2 3">
    <name type="scientific">Lacticaseibacillus brantae DSM 23927</name>
    <dbReference type="NCBI Taxonomy" id="1423727"/>
    <lineage>
        <taxon>Bacteria</taxon>
        <taxon>Bacillati</taxon>
        <taxon>Bacillota</taxon>
        <taxon>Bacilli</taxon>
        <taxon>Lactobacillales</taxon>
        <taxon>Lactobacillaceae</taxon>
        <taxon>Lacticaseibacillus</taxon>
    </lineage>
</organism>
<keyword evidence="1" id="KW-0812">Transmembrane</keyword>
<dbReference type="RefSeq" id="WP_057893906.1">
    <property type="nucleotide sequence ID" value="NZ_AYZQ01000001.1"/>
</dbReference>
<gene>
    <name evidence="2" type="ORF">FC34_GL000609</name>
</gene>
<protein>
    <submittedName>
        <fullName evidence="2">ABC transporter permease</fullName>
    </submittedName>
</protein>
<comment type="caution">
    <text evidence="2">The sequence shown here is derived from an EMBL/GenBank/DDBJ whole genome shotgun (WGS) entry which is preliminary data.</text>
</comment>
<sequence>MLELWKSRVRTHQQQQAKYLRLVFNDHFVLVLIILFGAGLYAYSQFIRQMSVVPWWLIPGLALILTIAATFGRLATLVEAADQVFLLPQAKNFLKYLFKARRYSMGLPTVVLLLLSGASWPLLAKLHQGWPALLTLAIGLLVFKDADLWMQLLMLYRVKVARGFNRLTLFAIVFIAVLLGLYLHPALTMILALGLDGVMRWRLADWFATAPLDYDGMIQSESDRMGRIYRFYNLFTDVPGLNGQVKRRKYLDWLTAFVSKKPANTWRFIYLRGFLRGTEYSGLYIRLTVIGAVILALIQQWWLALLLGIVFIYLVGFQLLPFYYQYDEIIFTHLFPVGQAQKQRSFQRLVAVLLGLETVIFAAAALIVGQWLTAGAIGLAGLVFVAAFTWWYLPLRFNTLRK</sequence>
<feature type="transmembrane region" description="Helical" evidence="1">
    <location>
        <begin position="102"/>
        <end position="123"/>
    </location>
</feature>
<keyword evidence="1" id="KW-1133">Transmembrane helix</keyword>
<keyword evidence="1" id="KW-0472">Membrane</keyword>
<name>A0A0R2AZY5_9LACO</name>
<dbReference type="STRING" id="1423727.FC34_GL000609"/>
<evidence type="ECO:0000313" key="3">
    <source>
        <dbReference type="Proteomes" id="UP000051672"/>
    </source>
</evidence>
<feature type="transmembrane region" description="Helical" evidence="1">
    <location>
        <begin position="283"/>
        <end position="316"/>
    </location>
</feature>
<dbReference type="OrthoDB" id="2447941at2"/>
<dbReference type="PIRSF" id="PIRSF037259">
    <property type="entry name" value="EcsB_ABC"/>
    <property type="match status" value="1"/>
</dbReference>
<evidence type="ECO:0000256" key="1">
    <source>
        <dbReference type="SAM" id="Phobius"/>
    </source>
</evidence>
<evidence type="ECO:0000313" key="2">
    <source>
        <dbReference type="EMBL" id="KRM72897.1"/>
    </source>
</evidence>
<feature type="transmembrane region" description="Helical" evidence="1">
    <location>
        <begin position="129"/>
        <end position="146"/>
    </location>
</feature>
<proteinExistence type="predicted"/>